<feature type="active site" evidence="5">
    <location>
        <position position="245"/>
    </location>
</feature>
<comment type="subunit">
    <text evidence="5">Homodimer.</text>
</comment>
<comment type="caution">
    <text evidence="8">The sequence shown here is derived from an EMBL/GenBank/DDBJ whole genome shotgun (WGS) entry which is preliminary data.</text>
</comment>
<keyword evidence="4 5" id="KW-0664">Pyridoxine biosynthesis</keyword>
<evidence type="ECO:0000313" key="9">
    <source>
        <dbReference type="Proteomes" id="UP000245462"/>
    </source>
</evidence>
<comment type="pathway">
    <text evidence="5">Cofactor biosynthesis; pyridoxine 5'-phosphate biosynthesis; pyridoxine 5'-phosphate from D-erythrose 4-phosphate: step 2/5.</text>
</comment>
<evidence type="ECO:0000256" key="2">
    <source>
        <dbReference type="ARBA" id="ARBA00023002"/>
    </source>
</evidence>
<organism evidence="8 9">
    <name type="scientific">Porphyromonas loveana</name>
    <dbReference type="NCBI Taxonomy" id="1884669"/>
    <lineage>
        <taxon>Bacteria</taxon>
        <taxon>Pseudomonadati</taxon>
        <taxon>Bacteroidota</taxon>
        <taxon>Bacteroidia</taxon>
        <taxon>Bacteroidales</taxon>
        <taxon>Porphyromonadaceae</taxon>
        <taxon>Porphyromonas</taxon>
    </lineage>
</organism>
<dbReference type="OrthoDB" id="1522997at2"/>
<comment type="subcellular location">
    <subcellularLocation>
        <location evidence="5">Cytoplasm</location>
    </subcellularLocation>
</comment>
<comment type="caution">
    <text evidence="5">Lacks conserved residue(s) required for the propagation of feature annotation.</text>
</comment>
<dbReference type="AlphaFoldDB" id="A0A2U1FB01"/>
<proteinExistence type="inferred from homology"/>
<evidence type="ECO:0000256" key="4">
    <source>
        <dbReference type="ARBA" id="ARBA00023096"/>
    </source>
</evidence>
<dbReference type="Gene3D" id="3.40.50.720">
    <property type="entry name" value="NAD(P)-binding Rossmann-like Domain"/>
    <property type="match status" value="2"/>
</dbReference>
<feature type="binding site" evidence="5">
    <location>
        <position position="265"/>
    </location>
    <ligand>
        <name>NAD(+)</name>
        <dbReference type="ChEBI" id="CHEBI:57540"/>
    </ligand>
</feature>
<reference evidence="8 9" key="1">
    <citation type="submission" date="2018-04" db="EMBL/GenBank/DDBJ databases">
        <title>Genomic Encyclopedia of Type Strains, Phase IV (KMG-IV): sequencing the most valuable type-strain genomes for metagenomic binning, comparative biology and taxonomic classification.</title>
        <authorList>
            <person name="Goeker M."/>
        </authorList>
    </citation>
    <scope>NUCLEOTIDE SEQUENCE [LARGE SCALE GENOMIC DNA]</scope>
    <source>
        <strain evidence="8 9">DSM 28520</strain>
    </source>
</reference>
<dbReference type="GO" id="GO:0033711">
    <property type="term" value="F:4-phosphoerythronate dehydrogenase activity"/>
    <property type="evidence" value="ECO:0007669"/>
    <property type="project" value="UniProtKB-EC"/>
</dbReference>
<evidence type="ECO:0000313" key="8">
    <source>
        <dbReference type="EMBL" id="PVZ09160.1"/>
    </source>
</evidence>
<keyword evidence="2 5" id="KW-0560">Oxidoreductase</keyword>
<dbReference type="EMBL" id="QEKY01000010">
    <property type="protein sequence ID" value="PVZ09160.1"/>
    <property type="molecule type" value="Genomic_DNA"/>
</dbReference>
<dbReference type="Pfam" id="PF00389">
    <property type="entry name" value="2-Hacid_dh"/>
    <property type="match status" value="1"/>
</dbReference>
<evidence type="ECO:0000256" key="3">
    <source>
        <dbReference type="ARBA" id="ARBA00023027"/>
    </source>
</evidence>
<dbReference type="CDD" id="cd12158">
    <property type="entry name" value="ErythrP_dh"/>
    <property type="match status" value="1"/>
</dbReference>
<dbReference type="UniPathway" id="UPA00244">
    <property type="reaction ID" value="UER00310"/>
</dbReference>
<dbReference type="SUPFAM" id="SSF52283">
    <property type="entry name" value="Formate/glycerate dehydrogenase catalytic domain-like"/>
    <property type="match status" value="1"/>
</dbReference>
<feature type="active site" evidence="5">
    <location>
        <position position="216"/>
    </location>
</feature>
<dbReference type="InterPro" id="IPR006139">
    <property type="entry name" value="D-isomer_2_OHA_DH_cat_dom"/>
</dbReference>
<evidence type="ECO:0000259" key="7">
    <source>
        <dbReference type="Pfam" id="PF02826"/>
    </source>
</evidence>
<dbReference type="InterPro" id="IPR038251">
    <property type="entry name" value="PdxB_dimer_sf"/>
</dbReference>
<sequence>MSTLSRPLRIVAEASVPYLRGIIDQVADVTYLPSDQFTAENIRHADALIIRSITRCTPELLQGTQVKLITTATAGFDHIDTAYCDAQGILWRNSPGCNATAVAQYVMCCLSRLALRDDYALTDKVMGIVGVGHVGREVQRLASAMGMRLLLCDPPRAEREGDASFLSLSQLVETCDILTFHVPLTREGAHPSYHLIDDSLLAACAAKRPVLVNACRGTVADTAALCCAVDDGRLSSLVVDCWEGEPHISLPLLTRADIATPHIAGFSADGKANGARMCLEAISEVYGVEFPGLSSMSPPPPQQSLISISPQTYHRIERALLATFDPMLPDGMLRRQPEAFEELRKSYHYPREMRAYTVQGVTDSEAAILRGMDFQV</sequence>
<comment type="function">
    <text evidence="5">Catalyzes the oxidation of erythronate-4-phosphate to 3-hydroxy-2-oxo-4-phosphonooxybutanoate.</text>
</comment>
<dbReference type="InterPro" id="IPR020921">
    <property type="entry name" value="Erythronate-4-P_DHase"/>
</dbReference>
<dbReference type="Gene3D" id="3.30.1370.170">
    <property type="match status" value="1"/>
</dbReference>
<feature type="active site" description="Proton donor" evidence="5">
    <location>
        <position position="262"/>
    </location>
</feature>
<keyword evidence="1 5" id="KW-0963">Cytoplasm</keyword>
<dbReference type="EC" id="1.1.1.290" evidence="5"/>
<protein>
    <recommendedName>
        <fullName evidence="5">Erythronate-4-phosphate dehydrogenase</fullName>
        <ecNumber evidence="5">1.1.1.290</ecNumber>
    </recommendedName>
</protein>
<dbReference type="InterPro" id="IPR006140">
    <property type="entry name" value="D-isomer_DH_NAD-bd"/>
</dbReference>
<feature type="binding site" evidence="5">
    <location>
        <position position="240"/>
    </location>
    <ligand>
        <name>NAD(+)</name>
        <dbReference type="ChEBI" id="CHEBI:57540"/>
    </ligand>
</feature>
<accession>A0A2U1FB01</accession>
<dbReference type="NCBIfam" id="NF001309">
    <property type="entry name" value="PRK00257.1"/>
    <property type="match status" value="1"/>
</dbReference>
<keyword evidence="3 5" id="KW-0520">NAD</keyword>
<keyword evidence="9" id="KW-1185">Reference proteome</keyword>
<dbReference type="GeneID" id="94551000"/>
<dbReference type="InterPro" id="IPR036291">
    <property type="entry name" value="NAD(P)-bd_dom_sf"/>
</dbReference>
<feature type="domain" description="D-isomer specific 2-hydroxyacid dehydrogenase catalytic" evidence="6">
    <location>
        <begin position="28"/>
        <end position="285"/>
    </location>
</feature>
<comment type="catalytic activity">
    <reaction evidence="5">
        <text>4-phospho-D-erythronate + NAD(+) = (R)-3-hydroxy-2-oxo-4-phosphooxybutanoate + NADH + H(+)</text>
        <dbReference type="Rhea" id="RHEA:18829"/>
        <dbReference type="ChEBI" id="CHEBI:15378"/>
        <dbReference type="ChEBI" id="CHEBI:57540"/>
        <dbReference type="ChEBI" id="CHEBI:57945"/>
        <dbReference type="ChEBI" id="CHEBI:58538"/>
        <dbReference type="ChEBI" id="CHEBI:58766"/>
        <dbReference type="EC" id="1.1.1.290"/>
    </reaction>
</comment>
<evidence type="ECO:0000256" key="1">
    <source>
        <dbReference type="ARBA" id="ARBA00022490"/>
    </source>
</evidence>
<dbReference type="SUPFAM" id="SSF51735">
    <property type="entry name" value="NAD(P)-binding Rossmann-fold domains"/>
    <property type="match status" value="1"/>
</dbReference>
<feature type="binding site" evidence="5">
    <location>
        <position position="73"/>
    </location>
    <ligand>
        <name>substrate</name>
    </ligand>
</feature>
<dbReference type="PROSITE" id="PS00065">
    <property type="entry name" value="D_2_HYDROXYACID_DH_1"/>
    <property type="match status" value="1"/>
</dbReference>
<dbReference type="GO" id="GO:0005737">
    <property type="term" value="C:cytoplasm"/>
    <property type="evidence" value="ECO:0007669"/>
    <property type="project" value="UniProtKB-SubCell"/>
</dbReference>
<dbReference type="Pfam" id="PF02826">
    <property type="entry name" value="2-Hacid_dh_C"/>
    <property type="match status" value="1"/>
</dbReference>
<feature type="binding site" evidence="5">
    <location>
        <position position="52"/>
    </location>
    <ligand>
        <name>substrate</name>
    </ligand>
</feature>
<comment type="similarity">
    <text evidence="5">Belongs to the D-isomer specific 2-hydroxyacid dehydrogenase family. PdxB subfamily.</text>
</comment>
<dbReference type="Proteomes" id="UP000245462">
    <property type="component" value="Unassembled WGS sequence"/>
</dbReference>
<dbReference type="PANTHER" id="PTHR42938:SF9">
    <property type="entry name" value="FORMATE DEHYDROGENASE 1"/>
    <property type="match status" value="1"/>
</dbReference>
<dbReference type="PANTHER" id="PTHR42938">
    <property type="entry name" value="FORMATE DEHYDROGENASE 1"/>
    <property type="match status" value="1"/>
</dbReference>
<dbReference type="HAMAP" id="MF_01825">
    <property type="entry name" value="PdxB"/>
    <property type="match status" value="1"/>
</dbReference>
<dbReference type="RefSeq" id="WP_116679532.1">
    <property type="nucleotide sequence ID" value="NZ_JBHACE010000033.1"/>
</dbReference>
<evidence type="ECO:0000259" key="6">
    <source>
        <dbReference type="Pfam" id="PF00389"/>
    </source>
</evidence>
<dbReference type="GO" id="GO:0051287">
    <property type="term" value="F:NAD binding"/>
    <property type="evidence" value="ECO:0007669"/>
    <property type="project" value="InterPro"/>
</dbReference>
<name>A0A2U1FB01_9PORP</name>
<feature type="binding site" evidence="5">
    <location>
        <position position="153"/>
    </location>
    <ligand>
        <name>NAD(+)</name>
        <dbReference type="ChEBI" id="CHEBI:57540"/>
    </ligand>
</feature>
<evidence type="ECO:0000256" key="5">
    <source>
        <dbReference type="HAMAP-Rule" id="MF_01825"/>
    </source>
</evidence>
<dbReference type="InterPro" id="IPR029752">
    <property type="entry name" value="D-isomer_DH_CS1"/>
</dbReference>
<gene>
    <name evidence="5" type="primary">pdxB</name>
    <name evidence="8" type="ORF">C7382_11027</name>
</gene>
<feature type="domain" description="D-isomer specific 2-hydroxyacid dehydrogenase NAD-binding" evidence="7">
    <location>
        <begin position="120"/>
        <end position="264"/>
    </location>
</feature>
<dbReference type="GO" id="GO:0008615">
    <property type="term" value="P:pyridoxine biosynthetic process"/>
    <property type="evidence" value="ECO:0007669"/>
    <property type="project" value="UniProtKB-UniRule"/>
</dbReference>